<keyword evidence="2" id="KW-1185">Reference proteome</keyword>
<proteinExistence type="predicted"/>
<accession>A0AAD9L1Y6</accession>
<reference evidence="1" key="1">
    <citation type="journal article" date="2023" name="Mol. Biol. Evol.">
        <title>Third-Generation Sequencing Reveals the Adaptive Role of the Epigenome in Three Deep-Sea Polychaetes.</title>
        <authorList>
            <person name="Perez M."/>
            <person name="Aroh O."/>
            <person name="Sun Y."/>
            <person name="Lan Y."/>
            <person name="Juniper S.K."/>
            <person name="Young C.R."/>
            <person name="Angers B."/>
            <person name="Qian P.Y."/>
        </authorList>
    </citation>
    <scope>NUCLEOTIDE SEQUENCE</scope>
    <source>
        <strain evidence="1">R07B-5</strain>
    </source>
</reference>
<name>A0AAD9L1Y6_RIDPI</name>
<sequence>MNTFYPACDSRRFGVNCEKECHCNDDNENCQNNWPQGRCNSGCAPHFTGPTCQDERRLSAFTLSVGNSSDVNEHTQCASHNGAVAAGATVNESCTATGRYLSFIQNGGHSYLTTLCEVVVFGHRYICTHTMDLYFVAFT</sequence>
<dbReference type="Gene3D" id="2.60.120.260">
    <property type="entry name" value="Galactose-binding domain-like"/>
    <property type="match status" value="1"/>
</dbReference>
<organism evidence="1 2">
    <name type="scientific">Ridgeia piscesae</name>
    <name type="common">Tubeworm</name>
    <dbReference type="NCBI Taxonomy" id="27915"/>
    <lineage>
        <taxon>Eukaryota</taxon>
        <taxon>Metazoa</taxon>
        <taxon>Spiralia</taxon>
        <taxon>Lophotrochozoa</taxon>
        <taxon>Annelida</taxon>
        <taxon>Polychaeta</taxon>
        <taxon>Sedentaria</taxon>
        <taxon>Canalipalpata</taxon>
        <taxon>Sabellida</taxon>
        <taxon>Siboglinidae</taxon>
        <taxon>Ridgeia</taxon>
    </lineage>
</organism>
<protein>
    <submittedName>
        <fullName evidence="1">Uncharacterized protein</fullName>
    </submittedName>
</protein>
<dbReference type="EMBL" id="JAODUO010000405">
    <property type="protein sequence ID" value="KAK2181247.1"/>
    <property type="molecule type" value="Genomic_DNA"/>
</dbReference>
<comment type="caution">
    <text evidence="1">The sequence shown here is derived from an EMBL/GenBank/DDBJ whole genome shotgun (WGS) entry which is preliminary data.</text>
</comment>
<evidence type="ECO:0000313" key="1">
    <source>
        <dbReference type="EMBL" id="KAK2181247.1"/>
    </source>
</evidence>
<evidence type="ECO:0000313" key="2">
    <source>
        <dbReference type="Proteomes" id="UP001209878"/>
    </source>
</evidence>
<gene>
    <name evidence="1" type="ORF">NP493_405g04032</name>
</gene>
<dbReference type="AlphaFoldDB" id="A0AAD9L1Y6"/>
<dbReference type="Proteomes" id="UP001209878">
    <property type="component" value="Unassembled WGS sequence"/>
</dbReference>